<feature type="compositionally biased region" description="Low complexity" evidence="1">
    <location>
        <begin position="289"/>
        <end position="300"/>
    </location>
</feature>
<gene>
    <name evidence="2" type="ORF">EI97DRAFT_499366</name>
</gene>
<feature type="region of interest" description="Disordered" evidence="1">
    <location>
        <begin position="19"/>
        <end position="64"/>
    </location>
</feature>
<protein>
    <submittedName>
        <fullName evidence="2">Uncharacterized protein</fullName>
    </submittedName>
</protein>
<proteinExistence type="predicted"/>
<feature type="compositionally biased region" description="Low complexity" evidence="1">
    <location>
        <begin position="38"/>
        <end position="51"/>
    </location>
</feature>
<feature type="region of interest" description="Disordered" evidence="1">
    <location>
        <begin position="275"/>
        <end position="378"/>
    </location>
</feature>
<dbReference type="EMBL" id="ML986487">
    <property type="protein sequence ID" value="KAF2278805.1"/>
    <property type="molecule type" value="Genomic_DNA"/>
</dbReference>
<evidence type="ECO:0000313" key="2">
    <source>
        <dbReference type="EMBL" id="KAF2278805.1"/>
    </source>
</evidence>
<keyword evidence="3" id="KW-1185">Reference proteome</keyword>
<evidence type="ECO:0000313" key="3">
    <source>
        <dbReference type="Proteomes" id="UP000800097"/>
    </source>
</evidence>
<dbReference type="GeneID" id="54555777"/>
<feature type="compositionally biased region" description="Basic and acidic residues" evidence="1">
    <location>
        <begin position="347"/>
        <end position="360"/>
    </location>
</feature>
<sequence>MGFTSFMNSLSCTNTCLPKTTPSSLPSPLPSPAPQSPSPRSSTASSTPLLTKAPIPTSFRPKSLLSPRPLVVPLATSSNHAHGLFCRTKTAIKTAIRETFHMDPTPRPLPDPPRKFTAPGRCADGQHKWRHGRCKRCLMRECEGRDRVGLMTGGMYCGADGCRCRSHTDHSDGGANGVEDEAPQIDDIVITPSLTSQLAANRAFYPAGPPLAHESGFFDCNAFTIHPAGSSIADLSDDGSVQSLRVPRMRMPRSRGYMDLRLALDNSAATMVTVQAEPALPHRRRSERSSAPEPSTRPSTNPVQQEDAEYFRPLPGLRRRESRSAAPEPSTRSASLQQASQNPSRDGSPREERQQREESRASSWTSVSSYEDWRLWIE</sequence>
<feature type="compositionally biased region" description="Pro residues" evidence="1">
    <location>
        <begin position="25"/>
        <end position="37"/>
    </location>
</feature>
<name>A0A6A6JRB3_WESOR</name>
<reference evidence="2" key="1">
    <citation type="journal article" date="2020" name="Stud. Mycol.">
        <title>101 Dothideomycetes genomes: a test case for predicting lifestyles and emergence of pathogens.</title>
        <authorList>
            <person name="Haridas S."/>
            <person name="Albert R."/>
            <person name="Binder M."/>
            <person name="Bloem J."/>
            <person name="Labutti K."/>
            <person name="Salamov A."/>
            <person name="Andreopoulos B."/>
            <person name="Baker S."/>
            <person name="Barry K."/>
            <person name="Bills G."/>
            <person name="Bluhm B."/>
            <person name="Cannon C."/>
            <person name="Castanera R."/>
            <person name="Culley D."/>
            <person name="Daum C."/>
            <person name="Ezra D."/>
            <person name="Gonzalez J."/>
            <person name="Henrissat B."/>
            <person name="Kuo A."/>
            <person name="Liang C."/>
            <person name="Lipzen A."/>
            <person name="Lutzoni F."/>
            <person name="Magnuson J."/>
            <person name="Mondo S."/>
            <person name="Nolan M."/>
            <person name="Ohm R."/>
            <person name="Pangilinan J."/>
            <person name="Park H.-J."/>
            <person name="Ramirez L."/>
            <person name="Alfaro M."/>
            <person name="Sun H."/>
            <person name="Tritt A."/>
            <person name="Yoshinaga Y."/>
            <person name="Zwiers L.-H."/>
            <person name="Turgeon B."/>
            <person name="Goodwin S."/>
            <person name="Spatafora J."/>
            <person name="Crous P."/>
            <person name="Grigoriev I."/>
        </authorList>
    </citation>
    <scope>NUCLEOTIDE SEQUENCE</scope>
    <source>
        <strain evidence="2">CBS 379.55</strain>
    </source>
</reference>
<evidence type="ECO:0000256" key="1">
    <source>
        <dbReference type="SAM" id="MobiDB-lite"/>
    </source>
</evidence>
<feature type="compositionally biased region" description="Polar residues" evidence="1">
    <location>
        <begin position="330"/>
        <end position="345"/>
    </location>
</feature>
<dbReference type="Proteomes" id="UP000800097">
    <property type="component" value="Unassembled WGS sequence"/>
</dbReference>
<accession>A0A6A6JRB3</accession>
<organism evidence="2 3">
    <name type="scientific">Westerdykella ornata</name>
    <dbReference type="NCBI Taxonomy" id="318751"/>
    <lineage>
        <taxon>Eukaryota</taxon>
        <taxon>Fungi</taxon>
        <taxon>Dikarya</taxon>
        <taxon>Ascomycota</taxon>
        <taxon>Pezizomycotina</taxon>
        <taxon>Dothideomycetes</taxon>
        <taxon>Pleosporomycetidae</taxon>
        <taxon>Pleosporales</taxon>
        <taxon>Sporormiaceae</taxon>
        <taxon>Westerdykella</taxon>
    </lineage>
</organism>
<dbReference type="RefSeq" id="XP_033656344.1">
    <property type="nucleotide sequence ID" value="XM_033802602.1"/>
</dbReference>
<dbReference type="AlphaFoldDB" id="A0A6A6JRB3"/>
<feature type="region of interest" description="Disordered" evidence="1">
    <location>
        <begin position="101"/>
        <end position="120"/>
    </location>
</feature>